<name>A0ABU1A1M5_9FLAO</name>
<accession>A0ABU1A1M5</accession>
<keyword evidence="2" id="KW-1185">Reference proteome</keyword>
<dbReference type="Proteomes" id="UP001230915">
    <property type="component" value="Unassembled WGS sequence"/>
</dbReference>
<dbReference type="SUPFAM" id="SSF53474">
    <property type="entry name" value="alpha/beta-Hydrolases"/>
    <property type="match status" value="1"/>
</dbReference>
<dbReference type="InterPro" id="IPR029058">
    <property type="entry name" value="AB_hydrolase_fold"/>
</dbReference>
<comment type="caution">
    <text evidence="1">The sequence shown here is derived from an EMBL/GenBank/DDBJ whole genome shotgun (WGS) entry which is preliminary data.</text>
</comment>
<gene>
    <name evidence="1" type="ORF">RBU60_06150</name>
</gene>
<evidence type="ECO:0000313" key="1">
    <source>
        <dbReference type="EMBL" id="MDQ7917151.1"/>
    </source>
</evidence>
<evidence type="ECO:0000313" key="2">
    <source>
        <dbReference type="Proteomes" id="UP001230915"/>
    </source>
</evidence>
<dbReference type="RefSeq" id="WP_308863862.1">
    <property type="nucleotide sequence ID" value="NZ_JAVHUL010000012.1"/>
</dbReference>
<evidence type="ECO:0008006" key="3">
    <source>
        <dbReference type="Google" id="ProtNLM"/>
    </source>
</evidence>
<protein>
    <recommendedName>
        <fullName evidence="3">Esterase</fullName>
    </recommendedName>
</protein>
<organism evidence="1 2">
    <name type="scientific">Mesonia profundi</name>
    <dbReference type="NCBI Taxonomy" id="3070998"/>
    <lineage>
        <taxon>Bacteria</taxon>
        <taxon>Pseudomonadati</taxon>
        <taxon>Bacteroidota</taxon>
        <taxon>Flavobacteriia</taxon>
        <taxon>Flavobacteriales</taxon>
        <taxon>Flavobacteriaceae</taxon>
        <taxon>Mesonia</taxon>
    </lineage>
</organism>
<proteinExistence type="predicted"/>
<sequence length="550" mass="65112">MFILLLAFAANCYAQDYDKKFYVADSLVYAKTDTIANARKGYEMYRELYVEVPEKVSFWHLYDMAYAANKFKDPETGFYWLNKILEEKYKEQNLRMIFKYAKSDFYHLQESPKWEAFQEKVERKIETYQNKLKAQQQKWMQQGLGGATYSALNDGKELYQAIRDFEDYPSIPSEVFGFIKVNDTLDNNFFVRLSKSYNPKQPNKLLFFLNGAVRHQQIPAYPNTSLEEGWQRFYKHYAEENNVIMVYPNSNKEFNWMLGDQGFAMVTDILKTLKQFINIDDDAVFATGHSNGATGSFNLLVKNPSAFAGFYGMNTQPKVYTGGTFLKNMNQRSFYNISTDEDYYFPPKANDSLVKLARKLGLNYNDHRYNGFPHWFPQFPASEEPIKDSFEDLKSQQRNSFPNELYWETDDVKNGKIDWLEIKQLDTMQPKKQWHQEVNFTIYEKKYYDDQDSLRTKKVNEKAFDFPRKSAAVKANYKDNVFRIKTSRVRELSVFISPEMVTMKQAISIYVNGELRYQKKPTYDRDFILKNFKKTYDRKAVWVEEVKLRL</sequence>
<dbReference type="Gene3D" id="3.40.50.1820">
    <property type="entry name" value="alpha/beta hydrolase"/>
    <property type="match status" value="1"/>
</dbReference>
<dbReference type="EMBL" id="JAVHUL010000012">
    <property type="protein sequence ID" value="MDQ7917151.1"/>
    <property type="molecule type" value="Genomic_DNA"/>
</dbReference>
<reference evidence="1 2" key="1">
    <citation type="submission" date="2023-08" db="EMBL/GenBank/DDBJ databases">
        <title>Mesonia sp. MT50, isolated from deep-sea sediment of the Mariana Trench.</title>
        <authorList>
            <person name="Fu H."/>
        </authorList>
    </citation>
    <scope>NUCLEOTIDE SEQUENCE [LARGE SCALE GENOMIC DNA]</scope>
    <source>
        <strain evidence="1 2">MT50</strain>
    </source>
</reference>